<comment type="caution">
    <text evidence="2">The sequence shown here is derived from an EMBL/GenBank/DDBJ whole genome shotgun (WGS) entry which is preliminary data.</text>
</comment>
<feature type="compositionally biased region" description="Basic and acidic residues" evidence="1">
    <location>
        <begin position="148"/>
        <end position="157"/>
    </location>
</feature>
<feature type="compositionally biased region" description="Basic and acidic residues" evidence="1">
    <location>
        <begin position="82"/>
        <end position="93"/>
    </location>
</feature>
<dbReference type="RefSeq" id="WP_152872181.1">
    <property type="nucleotide sequence ID" value="NZ_WBSL01000010.1"/>
</dbReference>
<keyword evidence="3" id="KW-1185">Reference proteome</keyword>
<protein>
    <submittedName>
        <fullName evidence="2">Uncharacterized protein</fullName>
    </submittedName>
</protein>
<evidence type="ECO:0000313" key="2">
    <source>
        <dbReference type="EMBL" id="MPY67875.1"/>
    </source>
</evidence>
<evidence type="ECO:0000256" key="1">
    <source>
        <dbReference type="SAM" id="MobiDB-lite"/>
    </source>
</evidence>
<sequence length="157" mass="16986">MLDNIFDTVRRGAGRVQRRGEEVAQTARLRVEVFGLTRELDTLYARLGRAYHAGADTAILAGIQDDLRRVDEEISARERLIAELSAQEEHGESGRAPTGSTPAPDPAYPDRDNPSPTDGAAGSGPDNRPDFTTDRAGTTEPTIPDAMPRPDESSRSS</sequence>
<dbReference type="EMBL" id="WBSL01000010">
    <property type="protein sequence ID" value="MPY67875.1"/>
    <property type="molecule type" value="Genomic_DNA"/>
</dbReference>
<accession>A0A7X1NXZ8</accession>
<reference evidence="2 3" key="1">
    <citation type="submission" date="2019-10" db="EMBL/GenBank/DDBJ databases">
        <title>Deinococcus sp. isolated from soil.</title>
        <authorList>
            <person name="Li Y."/>
            <person name="Wang J."/>
        </authorList>
    </citation>
    <scope>NUCLEOTIDE SEQUENCE [LARGE SCALE GENOMIC DNA]</scope>
    <source>
        <strain evidence="2 3">SDU3-2</strain>
    </source>
</reference>
<evidence type="ECO:0000313" key="3">
    <source>
        <dbReference type="Proteomes" id="UP000484842"/>
    </source>
</evidence>
<name>A0A7X1NXZ8_9DEIO</name>
<proteinExistence type="predicted"/>
<gene>
    <name evidence="2" type="ORF">F8S09_14490</name>
</gene>
<dbReference type="AlphaFoldDB" id="A0A7X1NXZ8"/>
<feature type="region of interest" description="Disordered" evidence="1">
    <location>
        <begin position="82"/>
        <end position="157"/>
    </location>
</feature>
<dbReference type="Proteomes" id="UP000484842">
    <property type="component" value="Unassembled WGS sequence"/>
</dbReference>
<organism evidence="2 3">
    <name type="scientific">Deinococcus terrestris</name>
    <dbReference type="NCBI Taxonomy" id="2651870"/>
    <lineage>
        <taxon>Bacteria</taxon>
        <taxon>Thermotogati</taxon>
        <taxon>Deinococcota</taxon>
        <taxon>Deinococci</taxon>
        <taxon>Deinococcales</taxon>
        <taxon>Deinococcaceae</taxon>
        <taxon>Deinococcus</taxon>
    </lineage>
</organism>